<accession>A0A3E0DWI3</accession>
<keyword evidence="1" id="KW-0812">Transmembrane</keyword>
<gene>
    <name evidence="3" type="ORF">C8N25_10754</name>
</gene>
<dbReference type="Pfam" id="PF00144">
    <property type="entry name" value="Beta-lactamase"/>
    <property type="match status" value="1"/>
</dbReference>
<dbReference type="Gene3D" id="3.40.710.10">
    <property type="entry name" value="DD-peptidase/beta-lactamase superfamily"/>
    <property type="match status" value="1"/>
</dbReference>
<keyword evidence="4" id="KW-1185">Reference proteome</keyword>
<dbReference type="InterPro" id="IPR001466">
    <property type="entry name" value="Beta-lactam-related"/>
</dbReference>
<evidence type="ECO:0000313" key="4">
    <source>
        <dbReference type="Proteomes" id="UP000256405"/>
    </source>
</evidence>
<dbReference type="OrthoDB" id="1357763at2"/>
<dbReference type="InterPro" id="IPR012338">
    <property type="entry name" value="Beta-lactam/transpept-like"/>
</dbReference>
<feature type="domain" description="Beta-lactamase-related" evidence="2">
    <location>
        <begin position="46"/>
        <end position="360"/>
    </location>
</feature>
<sequence length="373" mass="41914">MSKKIKILFVVLVFWLALFITWEWWHSFPKVRFNPSIKVSSKKEGIDSILTQAMSSYLLPGVSVAIVEEGKVSYLNAFGYENLKTKDSLTVESQILVASVSKLFTALGVASAFQDKEIISQDYVSSLGLGKKVNSSSLANLRLKDLLSHQSGVRDKNFSEMIFSFSKFQSLNEWGVEFLEKGNKYQTDSITYNYADSNYDLLGFLLSQSDNLDFDSLIQRDVLTPSGMVNSKFLSSWPVEENGITGYQKTFLWKRLEPKRISFQVYPSPSSGLLTTTRDMSLAMVHLLRGEMGVYQNALYWLTIGGSDVPLGFQKVQINGSEWIGHFGGQAGYSSLLFYSKEAETGIFLFANARDKEDFRISIASQIISYISP</sequence>
<dbReference type="AlphaFoldDB" id="A0A3E0DWI3"/>
<protein>
    <submittedName>
        <fullName evidence="3">CubicO group peptidase (Beta-lactamase class C family)</fullName>
    </submittedName>
</protein>
<evidence type="ECO:0000259" key="2">
    <source>
        <dbReference type="Pfam" id="PF00144"/>
    </source>
</evidence>
<name>A0A3E0DWI3_9BACT</name>
<feature type="transmembrane region" description="Helical" evidence="1">
    <location>
        <begin position="7"/>
        <end position="25"/>
    </location>
</feature>
<dbReference type="PANTHER" id="PTHR46825:SF9">
    <property type="entry name" value="BETA-LACTAMASE-RELATED DOMAIN-CONTAINING PROTEIN"/>
    <property type="match status" value="1"/>
</dbReference>
<evidence type="ECO:0000313" key="3">
    <source>
        <dbReference type="EMBL" id="REG90315.1"/>
    </source>
</evidence>
<keyword evidence="1" id="KW-0472">Membrane</keyword>
<dbReference type="InterPro" id="IPR050491">
    <property type="entry name" value="AmpC-like"/>
</dbReference>
<dbReference type="EMBL" id="QUNF01000007">
    <property type="protein sequence ID" value="REG90315.1"/>
    <property type="molecule type" value="Genomic_DNA"/>
</dbReference>
<reference evidence="3 4" key="1">
    <citation type="submission" date="2018-08" db="EMBL/GenBank/DDBJ databases">
        <title>Genomic Encyclopedia of Archaeal and Bacterial Type Strains, Phase II (KMG-II): from individual species to whole genera.</title>
        <authorList>
            <person name="Goeker M."/>
        </authorList>
    </citation>
    <scope>NUCLEOTIDE SEQUENCE [LARGE SCALE GENOMIC DNA]</scope>
    <source>
        <strain evidence="3 4">DSM 15986</strain>
    </source>
</reference>
<dbReference type="SUPFAM" id="SSF56601">
    <property type="entry name" value="beta-lactamase/transpeptidase-like"/>
    <property type="match status" value="1"/>
</dbReference>
<organism evidence="3 4">
    <name type="scientific">Algoriphagus antarcticus</name>
    <dbReference type="NCBI Taxonomy" id="238540"/>
    <lineage>
        <taxon>Bacteria</taxon>
        <taxon>Pseudomonadati</taxon>
        <taxon>Bacteroidota</taxon>
        <taxon>Cytophagia</taxon>
        <taxon>Cytophagales</taxon>
        <taxon>Cyclobacteriaceae</taxon>
        <taxon>Algoriphagus</taxon>
    </lineage>
</organism>
<dbReference type="PANTHER" id="PTHR46825">
    <property type="entry name" value="D-ALANYL-D-ALANINE-CARBOXYPEPTIDASE/ENDOPEPTIDASE AMPH"/>
    <property type="match status" value="1"/>
</dbReference>
<comment type="caution">
    <text evidence="3">The sequence shown here is derived from an EMBL/GenBank/DDBJ whole genome shotgun (WGS) entry which is preliminary data.</text>
</comment>
<evidence type="ECO:0000256" key="1">
    <source>
        <dbReference type="SAM" id="Phobius"/>
    </source>
</evidence>
<dbReference type="RefSeq" id="WP_086539934.1">
    <property type="nucleotide sequence ID" value="NZ_MSSW01000004.1"/>
</dbReference>
<proteinExistence type="predicted"/>
<dbReference type="Proteomes" id="UP000256405">
    <property type="component" value="Unassembled WGS sequence"/>
</dbReference>
<keyword evidence="1" id="KW-1133">Transmembrane helix</keyword>